<protein>
    <submittedName>
        <fullName evidence="1">Uncharacterized protein</fullName>
    </submittedName>
</protein>
<evidence type="ECO:0000313" key="1">
    <source>
        <dbReference type="EMBL" id="SCG69611.1"/>
    </source>
</evidence>
<gene>
    <name evidence="1" type="ORF">GA0070609_4428</name>
</gene>
<accession>A0A1C5JH14</accession>
<evidence type="ECO:0000313" key="2">
    <source>
        <dbReference type="Proteomes" id="UP000198217"/>
    </source>
</evidence>
<dbReference type="Proteomes" id="UP000198217">
    <property type="component" value="Chromosome I"/>
</dbReference>
<dbReference type="EMBL" id="LT607750">
    <property type="protein sequence ID" value="SCG69611.1"/>
    <property type="molecule type" value="Genomic_DNA"/>
</dbReference>
<proteinExistence type="predicted"/>
<sequence>MANNEHTDRGCLVEHCTRPHRARGLCQTHWRRWRHHGHLGLLIGQEPSDGPACLDCGKPVPIKSGRASKFCTDYHRNRWARRQQREITAAHQASDGC</sequence>
<name>A0A1C5JH14_9ACTN</name>
<reference evidence="1 2" key="1">
    <citation type="submission" date="2016-06" db="EMBL/GenBank/DDBJ databases">
        <authorList>
            <person name="Kjaerup R.B."/>
            <person name="Dalgaard T.S."/>
            <person name="Juul-Madsen H.R."/>
        </authorList>
    </citation>
    <scope>NUCLEOTIDE SEQUENCE [LARGE SCALE GENOMIC DNA]</scope>
    <source>
        <strain evidence="1 2">DSM 43904</strain>
    </source>
</reference>
<organism evidence="1 2">
    <name type="scientific">Micromonospora echinaurantiaca</name>
    <dbReference type="NCBI Taxonomy" id="47857"/>
    <lineage>
        <taxon>Bacteria</taxon>
        <taxon>Bacillati</taxon>
        <taxon>Actinomycetota</taxon>
        <taxon>Actinomycetes</taxon>
        <taxon>Micromonosporales</taxon>
        <taxon>Micromonosporaceae</taxon>
        <taxon>Micromonospora</taxon>
    </lineage>
</organism>
<dbReference type="AlphaFoldDB" id="A0A1C5JH14"/>
<keyword evidence="2" id="KW-1185">Reference proteome</keyword>